<sequence length="337" mass="38817">VWRAASFPPSTKLERKPALLLLRFKWKLFDLTDTELMRYQNVFLFDIPQEMVQVSNGVDIDVSKPVWKGGRVSFITKSPMHVTEQTTVLASTVSSSIPVMHTKTEYLYYFCISENYVGFLFYKSLRDAMIRDGILESIYDPRLSFITRKNERILSVYINHFLETPSDVANRGEQNCMIYDAMIDVTDLQVVCTDKLSCREKYAEVSARYRSDFSFIRSGIYSTKECFGFILERNGCIPIRLFVFQSELEYSKSSYHGSTVKDEDGQKIEFQDVKHGSVVVENKSVTLKSLSEVSFCVDNGHYSAWICFAGQNTIDYESRAMGDDFYCMFLVKQSTTL</sequence>
<dbReference type="VEuPathDB" id="GiardiaDB:DHA2_152537"/>
<dbReference type="Proteomes" id="UP000018320">
    <property type="component" value="Unassembled WGS sequence"/>
</dbReference>
<proteinExistence type="predicted"/>
<reference evidence="2" key="1">
    <citation type="submission" date="2012-02" db="EMBL/GenBank/DDBJ databases">
        <title>Genome sequencing of Giardia lamblia Genotypes A2 and B isolates (DH and GS) and comparative analysis with the genomes of Genotypes A1 and E (WB and Pig).</title>
        <authorList>
            <person name="Adam R."/>
            <person name="Dahlstrom E."/>
            <person name="Martens C."/>
            <person name="Bruno D."/>
            <person name="Barbian K."/>
            <person name="Porcella S.F."/>
            <person name="Nash T."/>
        </authorList>
    </citation>
    <scope>NUCLEOTIDE SEQUENCE</scope>
    <source>
        <strain evidence="2">DH</strain>
    </source>
</reference>
<comment type="caution">
    <text evidence="1">The sequence shown here is derived from an EMBL/GenBank/DDBJ whole genome shotgun (WGS) entry which is preliminary data.</text>
</comment>
<gene>
    <name evidence="1" type="ORF">DHA2_152537</name>
</gene>
<dbReference type="VEuPathDB" id="GiardiaDB:QR46_2443"/>
<name>V6TDE5_GIAIN</name>
<dbReference type="EMBL" id="AHGT01000042">
    <property type="protein sequence ID" value="ESU36669.1"/>
    <property type="molecule type" value="Genomic_DNA"/>
</dbReference>
<evidence type="ECO:0000313" key="1">
    <source>
        <dbReference type="EMBL" id="ESU36669.1"/>
    </source>
</evidence>
<dbReference type="VEuPathDB" id="GiardiaDB:GL50581_2327"/>
<dbReference type="VEuPathDB" id="GiardiaDB:GL50803_0013863"/>
<reference evidence="1 2" key="2">
    <citation type="journal article" date="2013" name="Genome Biol. Evol.">
        <title>Genome sequencing of Giardia lamblia genotypes A2 and B isolates (DH and GS) and comparative analysis with the genomes of genotypes A1 and E (WB and Pig).</title>
        <authorList>
            <person name="Adam R.D."/>
            <person name="Dahlstrom E.W."/>
            <person name="Martens C.A."/>
            <person name="Bruno D.P."/>
            <person name="Barbian K.D."/>
            <person name="Ricklefs S.M."/>
            <person name="Hernandez M.M."/>
            <person name="Narla N.P."/>
            <person name="Patel R.B."/>
            <person name="Porcella S.F."/>
            <person name="Nash T.E."/>
        </authorList>
    </citation>
    <scope>NUCLEOTIDE SEQUENCE [LARGE SCALE GENOMIC DNA]</scope>
    <source>
        <strain evidence="1 2">DH</strain>
    </source>
</reference>
<protein>
    <submittedName>
        <fullName evidence="1">Uncharacterized protein</fullName>
    </submittedName>
</protein>
<organism evidence="1 2">
    <name type="scientific">Giardia intestinalis</name>
    <name type="common">Giardia lamblia</name>
    <dbReference type="NCBI Taxonomy" id="5741"/>
    <lineage>
        <taxon>Eukaryota</taxon>
        <taxon>Metamonada</taxon>
        <taxon>Diplomonadida</taxon>
        <taxon>Hexamitidae</taxon>
        <taxon>Giardiinae</taxon>
        <taxon>Giardia</taxon>
    </lineage>
</organism>
<dbReference type="AlphaFoldDB" id="V6TDE5"/>
<evidence type="ECO:0000313" key="2">
    <source>
        <dbReference type="Proteomes" id="UP000018320"/>
    </source>
</evidence>
<accession>V6TDE5</accession>
<feature type="non-terminal residue" evidence="1">
    <location>
        <position position="1"/>
    </location>
</feature>